<evidence type="ECO:0000313" key="1">
    <source>
        <dbReference type="EMBL" id="KAF1391986.1"/>
    </source>
</evidence>
<comment type="caution">
    <text evidence="1">The sequence shown here is derived from an EMBL/GenBank/DDBJ whole genome shotgun (WGS) entry which is preliminary data.</text>
</comment>
<proteinExistence type="predicted"/>
<gene>
    <name evidence="1" type="ORF">PFLUV_G00047810</name>
</gene>
<reference evidence="1 2" key="1">
    <citation type="submission" date="2019-06" db="EMBL/GenBank/DDBJ databases">
        <title>A chromosome-scale genome assembly of the European perch, Perca fluviatilis.</title>
        <authorList>
            <person name="Roques C."/>
            <person name="Zahm M."/>
            <person name="Cabau C."/>
            <person name="Klopp C."/>
            <person name="Bouchez O."/>
            <person name="Donnadieu C."/>
            <person name="Kuhl H."/>
            <person name="Gislard M."/>
            <person name="Guendouz S."/>
            <person name="Journot L."/>
            <person name="Haffray P."/>
            <person name="Bestin A."/>
            <person name="Morvezen R."/>
            <person name="Feron R."/>
            <person name="Wen M."/>
            <person name="Jouanno E."/>
            <person name="Herpin A."/>
            <person name="Schartl M."/>
            <person name="Postlethwait J."/>
            <person name="Schaerlinger B."/>
            <person name="Chardard D."/>
            <person name="Lecocq T."/>
            <person name="Poncet C."/>
            <person name="Jaffrelo L."/>
            <person name="Lampietro C."/>
            <person name="Guiguen Y."/>
        </authorList>
    </citation>
    <scope>NUCLEOTIDE SEQUENCE [LARGE SCALE GENOMIC DNA]</scope>
    <source>
        <tissue evidence="1">Blood</tissue>
    </source>
</reference>
<name>A0A6A5F9V9_PERFL</name>
<dbReference type="EMBL" id="VHII01000004">
    <property type="protein sequence ID" value="KAF1391986.1"/>
    <property type="molecule type" value="Genomic_DNA"/>
</dbReference>
<protein>
    <submittedName>
        <fullName evidence="1">Uncharacterized protein</fullName>
    </submittedName>
</protein>
<evidence type="ECO:0000313" key="2">
    <source>
        <dbReference type="Proteomes" id="UP000465112"/>
    </source>
</evidence>
<dbReference type="AlphaFoldDB" id="A0A6A5F9V9"/>
<dbReference type="Proteomes" id="UP000465112">
    <property type="component" value="Chromosome 4"/>
</dbReference>
<keyword evidence="2" id="KW-1185">Reference proteome</keyword>
<organism evidence="1 2">
    <name type="scientific">Perca fluviatilis</name>
    <name type="common">European perch</name>
    <dbReference type="NCBI Taxonomy" id="8168"/>
    <lineage>
        <taxon>Eukaryota</taxon>
        <taxon>Metazoa</taxon>
        <taxon>Chordata</taxon>
        <taxon>Craniata</taxon>
        <taxon>Vertebrata</taxon>
        <taxon>Euteleostomi</taxon>
        <taxon>Actinopterygii</taxon>
        <taxon>Neopterygii</taxon>
        <taxon>Teleostei</taxon>
        <taxon>Neoteleostei</taxon>
        <taxon>Acanthomorphata</taxon>
        <taxon>Eupercaria</taxon>
        <taxon>Perciformes</taxon>
        <taxon>Percoidei</taxon>
        <taxon>Percidae</taxon>
        <taxon>Percinae</taxon>
        <taxon>Perca</taxon>
    </lineage>
</organism>
<accession>A0A6A5F9V9</accession>
<sequence>MRERLKGGRGSRAELPGRIEKATQLLQSRGRRLHRGLNPNIAYGCLDENQKEAGPARIYSVALVVVSPLSPALEPG</sequence>